<dbReference type="InterPro" id="IPR002052">
    <property type="entry name" value="DNA_methylase_N6_adenine_CS"/>
</dbReference>
<evidence type="ECO:0000256" key="2">
    <source>
        <dbReference type="ARBA" id="ARBA00022679"/>
    </source>
</evidence>
<dbReference type="Pfam" id="PF22020">
    <property type="entry name" value="RlmL_1st"/>
    <property type="match status" value="1"/>
</dbReference>
<dbReference type="PROSITE" id="PS51165">
    <property type="entry name" value="THUMP"/>
    <property type="match status" value="1"/>
</dbReference>
<evidence type="ECO:0000313" key="5">
    <source>
        <dbReference type="EMBL" id="MBC8528488.1"/>
    </source>
</evidence>
<dbReference type="CDD" id="cd11715">
    <property type="entry name" value="THUMP_AdoMetMT"/>
    <property type="match status" value="1"/>
</dbReference>
<sequence length="389" mass="44353">MRKFHLIATAAFGLEGVVAAELRRMGYEVETENGRVRFCGTMADIARCNLWLRVADRLLIEVGSFKATSFEELFEGVRALPWEEYIPKEGCFPVSGKAVASQLMSVPDCQAITKKAIVERLKQKYPVAWFEEAGETYKLEVGLLKDVATLTLDCSGAGLHRRGYRPLTAQAPLRETLAAALVLLCRWHPDRTLWDPMCGSGTIPIEAALIGRNIAPGLNRTFAAEDWRWMDKDVFRQARAQALEAIDRERELHIIGTDIDERVLSTARFHAKSAKVEKDIHIQCQPLSEMRTSREYGFIVCNPPYGERMGQIREAEQLYREMAKVFATLPTWGKNVITSYPNFERVYGRRADRRRKLYNGKLQCQYYQYLGPRPPWLDRARQAAAQSDD</sequence>
<dbReference type="Gene3D" id="3.30.2130.30">
    <property type="match status" value="1"/>
</dbReference>
<dbReference type="GO" id="GO:0008990">
    <property type="term" value="F:rRNA (guanine-N2-)-methyltransferase activity"/>
    <property type="evidence" value="ECO:0007669"/>
    <property type="project" value="TreeGrafter"/>
</dbReference>
<dbReference type="Pfam" id="PF02926">
    <property type="entry name" value="THUMP"/>
    <property type="match status" value="1"/>
</dbReference>
<dbReference type="InterPro" id="IPR000241">
    <property type="entry name" value="RlmKL-like_Mtase"/>
</dbReference>
<dbReference type="SUPFAM" id="SSF53335">
    <property type="entry name" value="S-adenosyl-L-methionine-dependent methyltransferases"/>
    <property type="match status" value="1"/>
</dbReference>
<evidence type="ECO:0000256" key="3">
    <source>
        <dbReference type="PROSITE-ProRule" id="PRU00529"/>
    </source>
</evidence>
<protein>
    <submittedName>
        <fullName evidence="5">Class I SAM-dependent RNA methyltransferase</fullName>
    </submittedName>
</protein>
<dbReference type="InterPro" id="IPR054170">
    <property type="entry name" value="RlmL_1st"/>
</dbReference>
<dbReference type="PROSITE" id="PS01261">
    <property type="entry name" value="UPF0020"/>
    <property type="match status" value="1"/>
</dbReference>
<dbReference type="RefSeq" id="WP_249284490.1">
    <property type="nucleotide sequence ID" value="NZ_JACRSO010000001.1"/>
</dbReference>
<dbReference type="PANTHER" id="PTHR47313:SF1">
    <property type="entry name" value="RIBOSOMAL RNA LARGE SUBUNIT METHYLTRANSFERASE K_L"/>
    <property type="match status" value="1"/>
</dbReference>
<evidence type="ECO:0000259" key="4">
    <source>
        <dbReference type="PROSITE" id="PS51165"/>
    </source>
</evidence>
<name>A0A926CYI6_9FIRM</name>
<gene>
    <name evidence="5" type="ORF">H8699_03435</name>
</gene>
<evidence type="ECO:0000256" key="1">
    <source>
        <dbReference type="ARBA" id="ARBA00022603"/>
    </source>
</evidence>
<proteinExistence type="predicted"/>
<evidence type="ECO:0000313" key="6">
    <source>
        <dbReference type="Proteomes" id="UP000654279"/>
    </source>
</evidence>
<dbReference type="Proteomes" id="UP000654279">
    <property type="component" value="Unassembled WGS sequence"/>
</dbReference>
<keyword evidence="2" id="KW-0808">Transferase</keyword>
<dbReference type="Gene3D" id="3.40.50.150">
    <property type="entry name" value="Vaccinia Virus protein VP39"/>
    <property type="match status" value="1"/>
</dbReference>
<dbReference type="EMBL" id="JACRSO010000001">
    <property type="protein sequence ID" value="MBC8528488.1"/>
    <property type="molecule type" value="Genomic_DNA"/>
</dbReference>
<dbReference type="Pfam" id="PF01170">
    <property type="entry name" value="UPF0020"/>
    <property type="match status" value="1"/>
</dbReference>
<dbReference type="GO" id="GO:0070043">
    <property type="term" value="F:rRNA (guanine-N7-)-methyltransferase activity"/>
    <property type="evidence" value="ECO:0007669"/>
    <property type="project" value="TreeGrafter"/>
</dbReference>
<dbReference type="AlphaFoldDB" id="A0A926CYI6"/>
<keyword evidence="1 5" id="KW-0489">Methyltransferase</keyword>
<feature type="domain" description="THUMP" evidence="4">
    <location>
        <begin position="44"/>
        <end position="154"/>
    </location>
</feature>
<dbReference type="GO" id="GO:0003723">
    <property type="term" value="F:RNA binding"/>
    <property type="evidence" value="ECO:0007669"/>
    <property type="project" value="UniProtKB-UniRule"/>
</dbReference>
<keyword evidence="3" id="KW-0694">RNA-binding</keyword>
<dbReference type="InterPro" id="IPR029063">
    <property type="entry name" value="SAM-dependent_MTases_sf"/>
</dbReference>
<keyword evidence="6" id="KW-1185">Reference proteome</keyword>
<dbReference type="InterPro" id="IPR004114">
    <property type="entry name" value="THUMP_dom"/>
</dbReference>
<accession>A0A926CYI6</accession>
<comment type="caution">
    <text evidence="5">The sequence shown here is derived from an EMBL/GenBank/DDBJ whole genome shotgun (WGS) entry which is preliminary data.</text>
</comment>
<dbReference type="InterPro" id="IPR053943">
    <property type="entry name" value="RlmKL-like_Mtase_CS"/>
</dbReference>
<organism evidence="5 6">
    <name type="scientific">Luoshenia tenuis</name>
    <dbReference type="NCBI Taxonomy" id="2763654"/>
    <lineage>
        <taxon>Bacteria</taxon>
        <taxon>Bacillati</taxon>
        <taxon>Bacillota</taxon>
        <taxon>Clostridia</taxon>
        <taxon>Christensenellales</taxon>
        <taxon>Christensenellaceae</taxon>
        <taxon>Luoshenia</taxon>
    </lineage>
</organism>
<reference evidence="5" key="1">
    <citation type="submission" date="2020-08" db="EMBL/GenBank/DDBJ databases">
        <title>Genome public.</title>
        <authorList>
            <person name="Liu C."/>
            <person name="Sun Q."/>
        </authorList>
    </citation>
    <scope>NUCLEOTIDE SEQUENCE</scope>
    <source>
        <strain evidence="5">NSJ-44</strain>
    </source>
</reference>
<dbReference type="PROSITE" id="PS00092">
    <property type="entry name" value="N6_MTASE"/>
    <property type="match status" value="1"/>
</dbReference>
<dbReference type="PANTHER" id="PTHR47313">
    <property type="entry name" value="RIBOSOMAL RNA LARGE SUBUNIT METHYLTRANSFERASE K/L"/>
    <property type="match status" value="1"/>
</dbReference>